<evidence type="ECO:0000313" key="3">
    <source>
        <dbReference type="EMBL" id="SHK73656.1"/>
    </source>
</evidence>
<feature type="compositionally biased region" description="Pro residues" evidence="1">
    <location>
        <begin position="175"/>
        <end position="205"/>
    </location>
</feature>
<dbReference type="Gene3D" id="2.60.40.10">
    <property type="entry name" value="Immunoglobulins"/>
    <property type="match status" value="1"/>
</dbReference>
<keyword evidence="2" id="KW-1133">Transmembrane helix</keyword>
<dbReference type="GO" id="GO:0005975">
    <property type="term" value="P:carbohydrate metabolic process"/>
    <property type="evidence" value="ECO:0007669"/>
    <property type="project" value="UniProtKB-ARBA"/>
</dbReference>
<dbReference type="STRING" id="758803.SAMN05421803_13034"/>
<accession>A0A1M6UX91</accession>
<keyword evidence="2" id="KW-0812">Transmembrane</keyword>
<feature type="transmembrane region" description="Helical" evidence="2">
    <location>
        <begin position="302"/>
        <end position="322"/>
    </location>
</feature>
<sequence length="341" mass="34405">MARPVRSEPAPMSTHAASTPLTLRRLGIALGAAFIGSTLVAVVPPASAEPTDPGDPSPPATPVAEVAFARDADSVTLGGQAPPNTLTLANTGTLDICVIGLEVTEGFTAHGLDGGPLAPGDSDTVTVTGSPRRSTDVIATLTFAAADPDNGCTTPPGDVHSLSSGVWAVTVTRPGPSPSPTPTPSPTGPPSETPAPTPTPTPTERPTPSATPTDDRTSDRPSTRPPNNNTSRPSTPNRPRGGVGDVPTSGADIPTLPRDEAALPDVLPGEDLATLPLATPTGTDDAAETEIAAEHTDMGPNMAPAVLLAAFLLTLLLAAPLAPTRRVRPGAGGYQGRRRRG</sequence>
<proteinExistence type="predicted"/>
<evidence type="ECO:0008006" key="5">
    <source>
        <dbReference type="Google" id="ProtNLM"/>
    </source>
</evidence>
<dbReference type="Proteomes" id="UP000184452">
    <property type="component" value="Unassembled WGS sequence"/>
</dbReference>
<feature type="compositionally biased region" description="Basic and acidic residues" evidence="1">
    <location>
        <begin position="213"/>
        <end position="222"/>
    </location>
</feature>
<reference evidence="3 4" key="1">
    <citation type="submission" date="2016-11" db="EMBL/GenBank/DDBJ databases">
        <authorList>
            <person name="Jaros S."/>
            <person name="Januszkiewicz K."/>
            <person name="Wedrychowicz H."/>
        </authorList>
    </citation>
    <scope>NUCLEOTIDE SEQUENCE [LARGE SCALE GENOMIC DNA]</scope>
    <source>
        <strain evidence="3 4">CGMCC 4.5723</strain>
    </source>
</reference>
<dbReference type="InterPro" id="IPR013783">
    <property type="entry name" value="Ig-like_fold"/>
</dbReference>
<dbReference type="EMBL" id="FQZK01000030">
    <property type="protein sequence ID" value="SHK73656.1"/>
    <property type="molecule type" value="Genomic_DNA"/>
</dbReference>
<evidence type="ECO:0000256" key="1">
    <source>
        <dbReference type="SAM" id="MobiDB-lite"/>
    </source>
</evidence>
<protein>
    <recommendedName>
        <fullName evidence="5">Choice-of-anchor D domain-containing protein</fullName>
    </recommendedName>
</protein>
<feature type="compositionally biased region" description="Low complexity" evidence="1">
    <location>
        <begin position="225"/>
        <end position="240"/>
    </location>
</feature>
<evidence type="ECO:0000256" key="2">
    <source>
        <dbReference type="SAM" id="Phobius"/>
    </source>
</evidence>
<dbReference type="AlphaFoldDB" id="A0A1M6UX91"/>
<gene>
    <name evidence="3" type="ORF">SAMN05421803_13034</name>
</gene>
<feature type="region of interest" description="Disordered" evidence="1">
    <location>
        <begin position="169"/>
        <end position="263"/>
    </location>
</feature>
<feature type="compositionally biased region" description="Polar residues" evidence="1">
    <location>
        <begin position="123"/>
        <end position="132"/>
    </location>
</feature>
<feature type="region of interest" description="Disordered" evidence="1">
    <location>
        <begin position="112"/>
        <end position="133"/>
    </location>
</feature>
<name>A0A1M6UX91_9ACTN</name>
<evidence type="ECO:0000313" key="4">
    <source>
        <dbReference type="Proteomes" id="UP000184452"/>
    </source>
</evidence>
<keyword evidence="2" id="KW-0472">Membrane</keyword>
<organism evidence="3 4">
    <name type="scientific">Nocardiopsis flavescens</name>
    <dbReference type="NCBI Taxonomy" id="758803"/>
    <lineage>
        <taxon>Bacteria</taxon>
        <taxon>Bacillati</taxon>
        <taxon>Actinomycetota</taxon>
        <taxon>Actinomycetes</taxon>
        <taxon>Streptosporangiales</taxon>
        <taxon>Nocardiopsidaceae</taxon>
        <taxon>Nocardiopsis</taxon>
    </lineage>
</organism>
<keyword evidence="4" id="KW-1185">Reference proteome</keyword>